<dbReference type="Proteomes" id="UP000650224">
    <property type="component" value="Unassembled WGS sequence"/>
</dbReference>
<comment type="similarity">
    <text evidence="1">Belongs to the YciI family.</text>
</comment>
<name>A0A8I0L9M1_9CORY</name>
<accession>A0A8I0L9M1</accession>
<dbReference type="EMBL" id="JACSPR010000001">
    <property type="protein sequence ID" value="MBD8028757.1"/>
    <property type="molecule type" value="Genomic_DNA"/>
</dbReference>
<dbReference type="InterPro" id="IPR005545">
    <property type="entry name" value="YCII"/>
</dbReference>
<reference evidence="3 4" key="1">
    <citation type="submission" date="2020-08" db="EMBL/GenBank/DDBJ databases">
        <title>A Genomic Blueprint of the Chicken Gut Microbiome.</title>
        <authorList>
            <person name="Gilroy R."/>
            <person name="Ravi A."/>
            <person name="Getino M."/>
            <person name="Pursley I."/>
            <person name="Horton D.L."/>
            <person name="Alikhan N.-F."/>
            <person name="Baker D."/>
            <person name="Gharbi K."/>
            <person name="Hall N."/>
            <person name="Watson M."/>
            <person name="Adriaenssens E.M."/>
            <person name="Foster-Nyarko E."/>
            <person name="Jarju S."/>
            <person name="Secka A."/>
            <person name="Antonio M."/>
            <person name="Oren A."/>
            <person name="Chaudhuri R."/>
            <person name="La Ragione R.M."/>
            <person name="Hildebrand F."/>
            <person name="Pallen M.J."/>
        </authorList>
    </citation>
    <scope>NUCLEOTIDE SEQUENCE [LARGE SCALE GENOMIC DNA]</scope>
    <source>
        <strain evidence="3 4">Sa1YVA5</strain>
    </source>
</reference>
<sequence length="97" mass="10546">MTYFAVTYTYNPDSEEIVNLRPVHREFIGSLKDKGQIVGSGPFTDGEGGALIVIELEDGSTLADAEQIMNQDPFHTGGVLDGRSIRQWNPVISTFGG</sequence>
<dbReference type="Pfam" id="PF03795">
    <property type="entry name" value="YCII"/>
    <property type="match status" value="1"/>
</dbReference>
<protein>
    <submittedName>
        <fullName evidence="3">YciI family protein</fullName>
    </submittedName>
</protein>
<evidence type="ECO:0000256" key="1">
    <source>
        <dbReference type="ARBA" id="ARBA00007689"/>
    </source>
</evidence>
<keyword evidence="4" id="KW-1185">Reference proteome</keyword>
<feature type="domain" description="YCII-related" evidence="2">
    <location>
        <begin position="3"/>
        <end position="89"/>
    </location>
</feature>
<dbReference type="Gene3D" id="3.30.70.1060">
    <property type="entry name" value="Dimeric alpha+beta barrel"/>
    <property type="match status" value="1"/>
</dbReference>
<organism evidence="3 4">
    <name type="scientific">Corynebacterium gallinarum</name>
    <dbReference type="NCBI Taxonomy" id="2762214"/>
    <lineage>
        <taxon>Bacteria</taxon>
        <taxon>Bacillati</taxon>
        <taxon>Actinomycetota</taxon>
        <taxon>Actinomycetes</taxon>
        <taxon>Mycobacteriales</taxon>
        <taxon>Corynebacteriaceae</taxon>
        <taxon>Corynebacterium</taxon>
    </lineage>
</organism>
<evidence type="ECO:0000313" key="3">
    <source>
        <dbReference type="EMBL" id="MBD8028757.1"/>
    </source>
</evidence>
<dbReference type="InterPro" id="IPR011008">
    <property type="entry name" value="Dimeric_a/b-barrel"/>
</dbReference>
<dbReference type="SUPFAM" id="SSF54909">
    <property type="entry name" value="Dimeric alpha+beta barrel"/>
    <property type="match status" value="1"/>
</dbReference>
<evidence type="ECO:0000313" key="4">
    <source>
        <dbReference type="Proteomes" id="UP000650224"/>
    </source>
</evidence>
<gene>
    <name evidence="3" type="ORF">H9627_00200</name>
</gene>
<comment type="caution">
    <text evidence="3">The sequence shown here is derived from an EMBL/GenBank/DDBJ whole genome shotgun (WGS) entry which is preliminary data.</text>
</comment>
<proteinExistence type="inferred from homology"/>
<dbReference type="AlphaFoldDB" id="A0A8I0L9M1"/>
<dbReference type="RefSeq" id="WP_191732022.1">
    <property type="nucleotide sequence ID" value="NZ_JACSPR010000001.1"/>
</dbReference>
<evidence type="ECO:0000259" key="2">
    <source>
        <dbReference type="Pfam" id="PF03795"/>
    </source>
</evidence>